<organism evidence="2 3">
    <name type="scientific">Parablautia muri</name>
    <dbReference type="NCBI Taxonomy" id="2320879"/>
    <lineage>
        <taxon>Bacteria</taxon>
        <taxon>Bacillati</taxon>
        <taxon>Bacillota</taxon>
        <taxon>Clostridia</taxon>
        <taxon>Lachnospirales</taxon>
        <taxon>Lachnospiraceae</taxon>
        <taxon>Parablautia</taxon>
    </lineage>
</organism>
<proteinExistence type="predicted"/>
<evidence type="ECO:0000313" key="3">
    <source>
        <dbReference type="Proteomes" id="UP001154420"/>
    </source>
</evidence>
<keyword evidence="3" id="KW-1185">Reference proteome</keyword>
<comment type="caution">
    <text evidence="2">The sequence shown here is derived from an EMBL/GenBank/DDBJ whole genome shotgun (WGS) entry which is preliminary data.</text>
</comment>
<dbReference type="Proteomes" id="UP001154420">
    <property type="component" value="Unassembled WGS sequence"/>
</dbReference>
<dbReference type="RefSeq" id="WP_160561622.1">
    <property type="nucleotide sequence ID" value="NZ_QZDT01000044.1"/>
</dbReference>
<feature type="transmembrane region" description="Helical" evidence="1">
    <location>
        <begin position="367"/>
        <end position="396"/>
    </location>
</feature>
<keyword evidence="1" id="KW-1133">Transmembrane helix</keyword>
<evidence type="ECO:0000313" key="2">
    <source>
        <dbReference type="EMBL" id="NBJ94606.1"/>
    </source>
</evidence>
<dbReference type="OrthoDB" id="2016608at2"/>
<feature type="transmembrane region" description="Helical" evidence="1">
    <location>
        <begin position="328"/>
        <end position="347"/>
    </location>
</feature>
<keyword evidence="1" id="KW-0812">Transmembrane</keyword>
<feature type="transmembrane region" description="Helical" evidence="1">
    <location>
        <begin position="247"/>
        <end position="269"/>
    </location>
</feature>
<dbReference type="AlphaFoldDB" id="A0A9X5BI87"/>
<feature type="transmembrane region" description="Helical" evidence="1">
    <location>
        <begin position="196"/>
        <end position="220"/>
    </location>
</feature>
<dbReference type="EMBL" id="QZDT01000044">
    <property type="protein sequence ID" value="NBJ94606.1"/>
    <property type="molecule type" value="Genomic_DNA"/>
</dbReference>
<reference evidence="2" key="1">
    <citation type="submission" date="2018-09" db="EMBL/GenBank/DDBJ databases">
        <title>Murine metabolic-syndrome-specific gut microbial biobank.</title>
        <authorList>
            <person name="Liu C."/>
        </authorList>
    </citation>
    <scope>NUCLEOTIDE SEQUENCE</scope>
    <source>
        <strain evidence="2">D42-62</strain>
    </source>
</reference>
<gene>
    <name evidence="2" type="ORF">D5281_19005</name>
</gene>
<accession>A0A9X5BI87</accession>
<sequence>MKDLIRFEYKKMCNGISIVSLVALSILTVLFAIVTLNLQYRTIDSDGNVVNGLASFRALKEVSEDLEGVLDGKYIRGLIEKYDSSYDKAYLAENRGFLGTGGMTKYIVSNYVINYAYYGLYMSNGNEKVGLDYDFLDSEESFYQKYREAVLEQLLYVNAENGLFPHSEEQIPVLEQKIQNIKTPFQIAYHMGWANVFGYFGMEYPVFFIILAFCLSGCYAKDSTNGMDELILSSICGRKRDMQARWIAGNLFTVVFYMIYVLVLIAVHGGNASLHGLGASAQTFWFECLHNFSVGTALLIVFFGGLAGALVMANLVMLLSIKLKNAKLTTVFGIIAVVLMFRQASTYSQIKMLNPLQFKESALLTDFLFVGNAIVPYFVIALLLSAAYITVCWLVLRLSYKKYRLN</sequence>
<keyword evidence="1" id="KW-0472">Membrane</keyword>
<feature type="transmembrane region" description="Helical" evidence="1">
    <location>
        <begin position="289"/>
        <end position="316"/>
    </location>
</feature>
<name>A0A9X5BI87_9FIRM</name>
<feature type="transmembrane region" description="Helical" evidence="1">
    <location>
        <begin position="12"/>
        <end position="34"/>
    </location>
</feature>
<evidence type="ECO:0000256" key="1">
    <source>
        <dbReference type="SAM" id="Phobius"/>
    </source>
</evidence>
<protein>
    <submittedName>
        <fullName evidence="2">Uncharacterized protein</fullName>
    </submittedName>
</protein>